<name>A0A154P9D4_DUFNO</name>
<feature type="region of interest" description="Disordered" evidence="1">
    <location>
        <begin position="219"/>
        <end position="240"/>
    </location>
</feature>
<sequence length="273" mass="31392">MDLDDSIDPKELKATLGTYKKLAYDFANHDTILKDKTVLSYVAYVLEIPDFEIINLGLDILELFVKNVDNYVHITSTFGVREALDAIINKYSADEPKVVKRAQSVKDDIERMKPPIYNLRSRCRRVIEPKKLKTHVIVLHVQGLLPETRSELESILIRIDGLVSLVVDVEHQRVTMRTLSYVTAKQIAEAIRNNTENMEARLVTRNKFNQEYLVKLVNNGDNGDTDNMPDYLPEEEEQEEEKEGVVSLFTGLRQSASSLYKSTTEFLQTSFYW</sequence>
<dbReference type="OrthoDB" id="17335at2759"/>
<gene>
    <name evidence="2" type="ORF">WN55_09347</name>
</gene>
<evidence type="ECO:0000313" key="2">
    <source>
        <dbReference type="EMBL" id="KZC08443.1"/>
    </source>
</evidence>
<dbReference type="EMBL" id="KQ434846">
    <property type="protein sequence ID" value="KZC08443.1"/>
    <property type="molecule type" value="Genomic_DNA"/>
</dbReference>
<evidence type="ECO:0000313" key="3">
    <source>
        <dbReference type="Proteomes" id="UP000076502"/>
    </source>
</evidence>
<reference evidence="2 3" key="1">
    <citation type="submission" date="2015-07" db="EMBL/GenBank/DDBJ databases">
        <title>The genome of Dufourea novaeangliae.</title>
        <authorList>
            <person name="Pan H."/>
            <person name="Kapheim K."/>
        </authorList>
    </citation>
    <scope>NUCLEOTIDE SEQUENCE [LARGE SCALE GENOMIC DNA]</scope>
    <source>
        <strain evidence="2">0120121106</strain>
        <tissue evidence="2">Whole body</tissue>
    </source>
</reference>
<dbReference type="PANTHER" id="PTHR28592:SF1">
    <property type="entry name" value="ARMADILLO REPEAT-CONTAINING PROTEIN 1"/>
    <property type="match status" value="1"/>
</dbReference>
<protein>
    <submittedName>
        <fullName evidence="2">Armadillo repeat-containing protein 1</fullName>
    </submittedName>
</protein>
<proteinExistence type="predicted"/>
<dbReference type="PANTHER" id="PTHR28592">
    <property type="entry name" value="ARMADILLO REPEAT-CONTAINING PROTEIN 1"/>
    <property type="match status" value="1"/>
</dbReference>
<organism evidence="2 3">
    <name type="scientific">Dufourea novaeangliae</name>
    <name type="common">Sweat bee</name>
    <dbReference type="NCBI Taxonomy" id="178035"/>
    <lineage>
        <taxon>Eukaryota</taxon>
        <taxon>Metazoa</taxon>
        <taxon>Ecdysozoa</taxon>
        <taxon>Arthropoda</taxon>
        <taxon>Hexapoda</taxon>
        <taxon>Insecta</taxon>
        <taxon>Pterygota</taxon>
        <taxon>Neoptera</taxon>
        <taxon>Endopterygota</taxon>
        <taxon>Hymenoptera</taxon>
        <taxon>Apocrita</taxon>
        <taxon>Aculeata</taxon>
        <taxon>Apoidea</taxon>
        <taxon>Anthophila</taxon>
        <taxon>Halictidae</taxon>
        <taxon>Rophitinae</taxon>
        <taxon>Dufourea</taxon>
    </lineage>
</organism>
<evidence type="ECO:0000256" key="1">
    <source>
        <dbReference type="SAM" id="MobiDB-lite"/>
    </source>
</evidence>
<dbReference type="STRING" id="178035.A0A154P9D4"/>
<accession>A0A154P9D4</accession>
<dbReference type="Proteomes" id="UP000076502">
    <property type="component" value="Unassembled WGS sequence"/>
</dbReference>
<dbReference type="AlphaFoldDB" id="A0A154P9D4"/>
<keyword evidence="3" id="KW-1185">Reference proteome</keyword>